<gene>
    <name evidence="3" type="ORF">BO83DRAFT_364884</name>
</gene>
<feature type="domain" description="CCHC-type" evidence="2">
    <location>
        <begin position="8"/>
        <end position="24"/>
    </location>
</feature>
<feature type="region of interest" description="Disordered" evidence="1">
    <location>
        <begin position="765"/>
        <end position="789"/>
    </location>
</feature>
<evidence type="ECO:0000313" key="3">
    <source>
        <dbReference type="EMBL" id="PWY68914.1"/>
    </source>
</evidence>
<organism evidence="3 4">
    <name type="scientific">Aspergillus eucalypticola (strain CBS 122712 / IBT 29274)</name>
    <dbReference type="NCBI Taxonomy" id="1448314"/>
    <lineage>
        <taxon>Eukaryota</taxon>
        <taxon>Fungi</taxon>
        <taxon>Dikarya</taxon>
        <taxon>Ascomycota</taxon>
        <taxon>Pezizomycotina</taxon>
        <taxon>Eurotiomycetes</taxon>
        <taxon>Eurotiomycetidae</taxon>
        <taxon>Eurotiales</taxon>
        <taxon>Aspergillaceae</taxon>
        <taxon>Aspergillus</taxon>
        <taxon>Aspergillus subgen. Circumdati</taxon>
    </lineage>
</organism>
<reference evidence="3" key="1">
    <citation type="submission" date="2016-12" db="EMBL/GenBank/DDBJ databases">
        <title>The genomes of Aspergillus section Nigri reveals drivers in fungal speciation.</title>
        <authorList>
            <consortium name="DOE Joint Genome Institute"/>
            <person name="Vesth T.C."/>
            <person name="Nybo J."/>
            <person name="Theobald S."/>
            <person name="Brandl J."/>
            <person name="Frisvad J.C."/>
            <person name="Nielsen K.F."/>
            <person name="Lyhne E.K."/>
            <person name="Kogle M.E."/>
            <person name="Kuo A."/>
            <person name="Riley R."/>
            <person name="Clum A."/>
            <person name="Nolan M."/>
            <person name="Lipzen A."/>
            <person name="Salamov A."/>
            <person name="Henrissat B."/>
            <person name="Wiebenga A."/>
            <person name="De vries R.P."/>
            <person name="Grigoriev I.V."/>
            <person name="Mortensen U.H."/>
            <person name="Andersen M.R."/>
            <person name="Baker S.E."/>
        </authorList>
    </citation>
    <scope>NUCLEOTIDE SEQUENCE</scope>
    <source>
        <strain evidence="3">CBS 122712</strain>
    </source>
</reference>
<feature type="region of interest" description="Disordered" evidence="1">
    <location>
        <begin position="703"/>
        <end position="728"/>
    </location>
</feature>
<dbReference type="SMART" id="SM00343">
    <property type="entry name" value="ZnF_C2HC"/>
    <property type="match status" value="2"/>
</dbReference>
<dbReference type="AlphaFoldDB" id="A0A317V3R5"/>
<evidence type="ECO:0000256" key="1">
    <source>
        <dbReference type="SAM" id="MobiDB-lite"/>
    </source>
</evidence>
<dbReference type="Proteomes" id="UP000246171">
    <property type="component" value="Unassembled WGS sequence"/>
</dbReference>
<dbReference type="InterPro" id="IPR001878">
    <property type="entry name" value="Znf_CCHC"/>
</dbReference>
<evidence type="ECO:0000259" key="2">
    <source>
        <dbReference type="SMART" id="SM00343"/>
    </source>
</evidence>
<evidence type="ECO:0000313" key="4">
    <source>
        <dbReference type="Proteomes" id="UP000246171"/>
    </source>
</evidence>
<comment type="caution">
    <text evidence="3">The sequence shown here is derived from an EMBL/GenBank/DDBJ whole genome shotgun (WGS) entry which is preliminary data.</text>
</comment>
<sequence length="1032" mass="117579">MSYNPERACQYCKSLAHIDKYCPEFKSCIYCKGDHNIIKCTKITCRRCKTKGHHQFICPNTPESLDVSLNPMLGRSKQHGMFTTKRQSSVSELISSKRQRTLDRYTSVNLNISVQSPEHSDKKWFAINESVRDELSLQEKFIFPYLKPLCSEMISEIIQGLLPGSSSPHCNYPEIIDEHGGVEKVTESLIHLISPHIIQFQGHEVTRTALNAIFCQQSDSNERWNMPLGYASIVCDDRDTSWWRLYIGQCSLSWRRIVCQHAQQIIKGSTASLYYFNLWIGNGHRYARFIKLWGFPKDTVTDGWYQACSNLLEALFCRAFRTHHGMLNRLGSKYQNDGMASTLGWGLNIMSPLVQGNLALNKELRTKANIGPSKAPDQQIQYWAVFNSRQKAASEKLRRKESIKAVFEKDFDIALQIALNNDEEAFNKVKESLQLQQETSDFSEDLAHIPFCGSLTSEVAAILDYAAVSGANDTPMRAGDNDDKQHMLTIPWSLDGCGFTEGNILVWTYDFKSFTSIGLKHLGHDILTDPDARKFHETLLATSQAKIIFLYGPRSEKLIRAIVRSSRHTLSLRGFDYPLYRDSLRNRLFICCPPLPAEIWSVSTRHSIKISEALRFAVNFIPSLKYDIRPFFCENSSVIGYILRQARKERLGGEALTADTVDEGVRLWLARRNMGQAEDIKEIEKIAGSLTRGLLMVLKFLPKRPKSDGDEPKERSPQPSRRVTERVRVHESFNVEQYQKIGDFVHKHLDEREIDYRNRLSRLCAESPRPQDKERCSTSSDKGATDAPSTDLESIAALKCFSQLQGQEFQTGAAEMKGLVEQCQAEAGDRDYEAPIDILQGLTARVIGEGFLDPVGVTAAQPVITGASDKKRQGVKSVVWKNEDVRNREYSYKLKDQLKRHIYIYYCEILFPANMDILDEMVFIKLELRPLGEIHSSLYATSSSEAHDDPALRLAFRVRYIDSFGREVVYYATNPAINMVFRANTLVEVLEKKSLEDISRLPRRFIHIGSQNNAHPLLERFRRGGNTSPLPR</sequence>
<dbReference type="VEuPathDB" id="FungiDB:BO83DRAFT_364884"/>
<keyword evidence="4" id="KW-1185">Reference proteome</keyword>
<feature type="compositionally biased region" description="Polar residues" evidence="1">
    <location>
        <begin position="777"/>
        <end position="789"/>
    </location>
</feature>
<dbReference type="RefSeq" id="XP_025386287.1">
    <property type="nucleotide sequence ID" value="XM_025529642.1"/>
</dbReference>
<accession>A0A317V3R5</accession>
<name>A0A317V3R5_ASPEC</name>
<dbReference type="OrthoDB" id="4369670at2759"/>
<dbReference type="GO" id="GO:0008270">
    <property type="term" value="F:zinc ion binding"/>
    <property type="evidence" value="ECO:0007669"/>
    <property type="project" value="InterPro"/>
</dbReference>
<protein>
    <recommendedName>
        <fullName evidence="2">CCHC-type domain-containing protein</fullName>
    </recommendedName>
</protein>
<dbReference type="GeneID" id="37051604"/>
<proteinExistence type="predicted"/>
<dbReference type="GO" id="GO:0003676">
    <property type="term" value="F:nucleic acid binding"/>
    <property type="evidence" value="ECO:0007669"/>
    <property type="project" value="InterPro"/>
</dbReference>
<feature type="compositionally biased region" description="Basic and acidic residues" evidence="1">
    <location>
        <begin position="705"/>
        <end position="728"/>
    </location>
</feature>
<feature type="domain" description="CCHC-type" evidence="2">
    <location>
        <begin position="44"/>
        <end position="60"/>
    </location>
</feature>
<dbReference type="EMBL" id="MSFU01000019">
    <property type="protein sequence ID" value="PWY68914.1"/>
    <property type="molecule type" value="Genomic_DNA"/>
</dbReference>